<organism evidence="1 2">
    <name type="scientific">Abeliophyllum distichum</name>
    <dbReference type="NCBI Taxonomy" id="126358"/>
    <lineage>
        <taxon>Eukaryota</taxon>
        <taxon>Viridiplantae</taxon>
        <taxon>Streptophyta</taxon>
        <taxon>Embryophyta</taxon>
        <taxon>Tracheophyta</taxon>
        <taxon>Spermatophyta</taxon>
        <taxon>Magnoliopsida</taxon>
        <taxon>eudicotyledons</taxon>
        <taxon>Gunneridae</taxon>
        <taxon>Pentapetalae</taxon>
        <taxon>asterids</taxon>
        <taxon>lamiids</taxon>
        <taxon>Lamiales</taxon>
        <taxon>Oleaceae</taxon>
        <taxon>Forsythieae</taxon>
        <taxon>Abeliophyllum</taxon>
    </lineage>
</organism>
<proteinExistence type="predicted"/>
<dbReference type="Proteomes" id="UP001604336">
    <property type="component" value="Unassembled WGS sequence"/>
</dbReference>
<dbReference type="PANTHER" id="PTHR37219:SF1">
    <property type="entry name" value="PROTEIN PALE CRESS, CHLOROPLASTIC"/>
    <property type="match status" value="1"/>
</dbReference>
<dbReference type="InterPro" id="IPR034563">
    <property type="entry name" value="PALE_CRESS"/>
</dbReference>
<reference evidence="2" key="1">
    <citation type="submission" date="2024-07" db="EMBL/GenBank/DDBJ databases">
        <title>Two chromosome-level genome assemblies of Korean endemic species Abeliophyllum distichum and Forsythia ovata (Oleaceae).</title>
        <authorList>
            <person name="Jang H."/>
        </authorList>
    </citation>
    <scope>NUCLEOTIDE SEQUENCE [LARGE SCALE GENOMIC DNA]</scope>
</reference>
<dbReference type="EMBL" id="JBFOLK010000005">
    <property type="protein sequence ID" value="KAL2510641.1"/>
    <property type="molecule type" value="Genomic_DNA"/>
</dbReference>
<keyword evidence="2" id="KW-1185">Reference proteome</keyword>
<gene>
    <name evidence="1" type="ORF">Adt_16241</name>
</gene>
<dbReference type="AlphaFoldDB" id="A0ABD1TD67"/>
<evidence type="ECO:0000313" key="1">
    <source>
        <dbReference type="EMBL" id="KAL2510641.1"/>
    </source>
</evidence>
<accession>A0ABD1TD67</accession>
<comment type="caution">
    <text evidence="1">The sequence shown here is derived from an EMBL/GenBank/DDBJ whole genome shotgun (WGS) entry which is preliminary data.</text>
</comment>
<sequence>MEAKILQVRWAAVPSQPSPSTSSTLSKIPTAFSITPPLKTKNPLGAAALQRSKKIEEQDLYGLPKEYYDDEWQAKQREKTKELHRRRQEEDEEEERKVDEYREIGFRLKDYPEEELRKAKKLVSSFIKSAEEVEEKIEEAAEKGELNELILLVIWNRLDLARRDDEKDAIRSLDLLYRRVETEILKKEATPAMRLLNDLLNMHYGFDDDGWLKACKKRMIDTFPREDPFSILVPTGFDINKHQGPMRPNLEADDVLLRVEFVREVDALLREVRSEQSDTQNMQGLDPESVASRLKQQEKQRAIHQVEALLDLAINLKWSPPLSPSCSEEEKIIYYQLAPSVGNAQEAIARTRRARNVTAPPAPVGDVGTESNVATNHPQQEFASAAQLAALQAQVTVLTALLQDRNAAVFHLPQGPNPLPVGSSLPGALPQGLSPPPIGPSLPGLLPILLNFQK</sequence>
<protein>
    <submittedName>
        <fullName evidence="1">Protein PALE CRESS</fullName>
    </submittedName>
</protein>
<dbReference type="PANTHER" id="PTHR37219">
    <property type="entry name" value="PROTEIN PALE CRESS, CHLOROPLASTIC"/>
    <property type="match status" value="1"/>
</dbReference>
<name>A0ABD1TD67_9LAMI</name>
<evidence type="ECO:0000313" key="2">
    <source>
        <dbReference type="Proteomes" id="UP001604336"/>
    </source>
</evidence>